<dbReference type="Proteomes" id="UP000003874">
    <property type="component" value="Unassembled WGS sequence"/>
</dbReference>
<proteinExistence type="predicted"/>
<name>E6MN34_9BACT</name>
<protein>
    <submittedName>
        <fullName evidence="1">Uncharacterized protein</fullName>
    </submittedName>
</protein>
<comment type="caution">
    <text evidence="1">The sequence shown here is derived from an EMBL/GenBank/DDBJ whole genome shotgun (WGS) entry which is preliminary data.</text>
</comment>
<gene>
    <name evidence="1" type="ORF">HMPREF9420_0902</name>
</gene>
<evidence type="ECO:0000313" key="2">
    <source>
        <dbReference type="Proteomes" id="UP000003874"/>
    </source>
</evidence>
<accession>E6MN34</accession>
<evidence type="ECO:0000313" key="1">
    <source>
        <dbReference type="EMBL" id="EFV04959.1"/>
    </source>
</evidence>
<dbReference type="STRING" id="888832.HMPREF9420_0902"/>
<reference evidence="1 2" key="1">
    <citation type="submission" date="2010-12" db="EMBL/GenBank/DDBJ databases">
        <authorList>
            <person name="Muzny D."/>
            <person name="Qin X."/>
            <person name="Deng J."/>
            <person name="Jiang H."/>
            <person name="Liu Y."/>
            <person name="Qu J."/>
            <person name="Song X.-Z."/>
            <person name="Zhang L."/>
            <person name="Thornton R."/>
            <person name="Coyle M."/>
            <person name="Francisco L."/>
            <person name="Jackson L."/>
            <person name="Javaid M."/>
            <person name="Korchina V."/>
            <person name="Kovar C."/>
            <person name="Mata R."/>
            <person name="Mathew T."/>
            <person name="Ngo R."/>
            <person name="Nguyen L."/>
            <person name="Nguyen N."/>
            <person name="Okwuonu G."/>
            <person name="Ongeri F."/>
            <person name="Pham C."/>
            <person name="Simmons D."/>
            <person name="Wilczek-Boney K."/>
            <person name="Hale W."/>
            <person name="Jakkamsetti A."/>
            <person name="Pham P."/>
            <person name="Ruth R."/>
            <person name="San Lucas F."/>
            <person name="Warren J."/>
            <person name="Zhang J."/>
            <person name="Zhao Z."/>
            <person name="Zhou C."/>
            <person name="Zhu D."/>
            <person name="Lee S."/>
            <person name="Bess C."/>
            <person name="Blankenburg K."/>
            <person name="Forbes L."/>
            <person name="Fu Q."/>
            <person name="Gubbala S."/>
            <person name="Hirani K."/>
            <person name="Jayaseelan J.C."/>
            <person name="Lara F."/>
            <person name="Munidasa M."/>
            <person name="Palculict T."/>
            <person name="Patil S."/>
            <person name="Pu L.-L."/>
            <person name="Saada N."/>
            <person name="Tang L."/>
            <person name="Weissenberger G."/>
            <person name="Zhu Y."/>
            <person name="Hemphill L."/>
            <person name="Shang Y."/>
            <person name="Youmans B."/>
            <person name="Ayvaz T."/>
            <person name="Ross M."/>
            <person name="Santibanez J."/>
            <person name="Aqrawi P."/>
            <person name="Gross S."/>
            <person name="Joshi V."/>
            <person name="Fowler G."/>
            <person name="Nazareth L."/>
            <person name="Reid J."/>
            <person name="Worley K."/>
            <person name="Petrosino J."/>
            <person name="Highlander S."/>
            <person name="Gibbs R."/>
        </authorList>
    </citation>
    <scope>NUCLEOTIDE SEQUENCE [LARGE SCALE GENOMIC DNA]</scope>
    <source>
        <strain evidence="1 2">DSM 15606</strain>
    </source>
</reference>
<dbReference type="HOGENOM" id="CLU_2619111_0_0_10"/>
<keyword evidence="2" id="KW-1185">Reference proteome</keyword>
<organism evidence="1 2">
    <name type="scientific">Segatella salivae DSM 15606</name>
    <dbReference type="NCBI Taxonomy" id="888832"/>
    <lineage>
        <taxon>Bacteria</taxon>
        <taxon>Pseudomonadati</taxon>
        <taxon>Bacteroidota</taxon>
        <taxon>Bacteroidia</taxon>
        <taxon>Bacteroidales</taxon>
        <taxon>Prevotellaceae</taxon>
        <taxon>Segatella</taxon>
    </lineage>
</organism>
<sequence length="78" mass="9196">MWGNIFLENNHQGAKSIFLLACWSLFVYERLCVDMLIYFNLNLNLIQYVTFFAMEQAVNVTLSSNEWKQPVSQALTKW</sequence>
<dbReference type="AlphaFoldDB" id="E6MN34"/>
<dbReference type="EMBL" id="AEQO01000101">
    <property type="protein sequence ID" value="EFV04959.1"/>
    <property type="molecule type" value="Genomic_DNA"/>
</dbReference>